<feature type="repeat" description="ANK" evidence="3">
    <location>
        <begin position="1112"/>
        <end position="1144"/>
    </location>
</feature>
<sequence>MGLSNCFKVFTSKRGRSRAKGAKVSPAGGPSSATAPATYSNDHTVTRSCKTSSSPQIPRLTSESMLNDDDKKKINANDFDSLPLTAKKDTGTNDTSYEKEGSLPPTAPADKFPEDLWQKGFEALLPEEQEQLKELMVTPAEFWPNGEPTSSTFTGTDVRTIIEMMRERQKQWNDRTYEIKIRGHTIVPREYTERIIDCLTTIGDIGVQFLPQPASVVWPLVKGILQVPTNADAETAAAAMTADILIRTISCGSAYEEIYQGKVDLKLWEMLQSALVNLYVAALKLLIFASKRFKEHTVSHLIGAFLSPKKGQNQVTDLKSRYSELLEIVQYFQNEITGQMSENVNDIIKALEKFRGLDSFVAKSFDAIFERMDEQRVSKILDWVSPHKPFDRHSPKKKDRAADTCQWILHNPIFDDWERSISPEVIWLQGSIGTGKSFLTSMVIDHLLETQEPTEGLAFYYCERRGQSFQISDDVIRSLLRQLACPPEKEFPNNKIRKDFQSLFAKMGNQMSELDIKTCKQYLHQSVNWYSRITVVLDALDECDKGSRHELFKEIINFFSTQSGHSIRVFVSARPEPDIMAYFEKFPVIATENPGVQKDIKSFVRNRITYLWDNKWTSISKEVKTETIDTLTEKSNGMFQWVNLQIEQLKECDIDSAVRERLSIMPKKLSDAYNEIYARISRVHSQKQRVDCAFKWVMCSYSPVTPEYIVTAVRYLEDCNAPEEEIGIDTLLGLCQNLLVIDESTGYLRFPHASVVEYIEKELWDTPAADCYAAKACLKSLMVTHGEAKDETTYNIQRTARAPVATNYQVSIDGSSTHLTNHFHIYCRHHWMGHVQRYETMVSNPENFDNGLVSLLKRFLNSPTQSGPFYRKWYHDVLTDGLSEPASRDPKLKYEDMFRWTYMVMSNDLSLPTLPILAMCLFGLNAILLDWWESAGAMLNTLKNSRDESLLILAVKTNNLPICRRLVRNGAPLDYECDNGNALYMAAQGGHRDIVEFLVQNKASVNHVNRYHGTALTAAVSFGNLDIARLLIEKGAGMGINFFGETGYTPLGTAVVQDRLEAIQFLLDEGADINQPGSGFGSPLAAAVRCSSYEVVQLLLNKGADVNKFDDMYESPLEVAADSGRLEVVQLLLNKGADVNKFDDMNKSPLGAAAHLGGLKMVQLLLEYGAVINQLGGRYGSPLAAAAAGGNFEVARFLVSKGANVNLVLPGIYGSALAVAVCYGELEISEFLIENGADINMPPAGQYGRVFAMAAFRGLSDVIRLLVDKGAMMNLPLDNGLVGSELAGAAWAGNVKIVEYLISKGAAVDRALSGFFGSALAAAAYGVRTDSVRLLIDNGASVHLQLETGSVGSALAAAAAAGRLEIVMLLIEKGADVNQTLITGKHKTALSAASYWGQVECVKALLEAGAIVDLALVDFRPENPVETPRYKVNLFSVEEFEDVLCSFPWGKRNEPQMAADKQEVLRILENHAKTHC</sequence>
<evidence type="ECO:0000256" key="2">
    <source>
        <dbReference type="ARBA" id="ARBA00023043"/>
    </source>
</evidence>
<gene>
    <name evidence="6" type="ORF">RIB2604_02603130</name>
</gene>
<dbReference type="EMBL" id="BCWF01000025">
    <property type="protein sequence ID" value="GAT28669.1"/>
    <property type="molecule type" value="Genomic_DNA"/>
</dbReference>
<dbReference type="SUPFAM" id="SSF48403">
    <property type="entry name" value="Ankyrin repeat"/>
    <property type="match status" value="2"/>
</dbReference>
<dbReference type="Gene3D" id="1.25.40.20">
    <property type="entry name" value="Ankyrin repeat-containing domain"/>
    <property type="match status" value="2"/>
</dbReference>
<keyword evidence="1" id="KW-0677">Repeat</keyword>
<organism evidence="6 7">
    <name type="scientific">Aspergillus kawachii</name>
    <name type="common">White koji mold</name>
    <name type="synonym">Aspergillus awamori var. kawachi</name>
    <dbReference type="NCBI Taxonomy" id="1069201"/>
    <lineage>
        <taxon>Eukaryota</taxon>
        <taxon>Fungi</taxon>
        <taxon>Dikarya</taxon>
        <taxon>Ascomycota</taxon>
        <taxon>Pezizomycotina</taxon>
        <taxon>Eurotiomycetes</taxon>
        <taxon>Eurotiomycetidae</taxon>
        <taxon>Eurotiales</taxon>
        <taxon>Aspergillaceae</taxon>
        <taxon>Aspergillus</taxon>
        <taxon>Aspergillus subgen. Circumdati</taxon>
    </lineage>
</organism>
<dbReference type="VEuPathDB" id="FungiDB:ASPFODRAFT_441003"/>
<evidence type="ECO:0000313" key="7">
    <source>
        <dbReference type="Proteomes" id="UP000075230"/>
    </source>
</evidence>
<feature type="repeat" description="ANK" evidence="3">
    <location>
        <begin position="1178"/>
        <end position="1210"/>
    </location>
</feature>
<comment type="caution">
    <text evidence="6">The sequence shown here is derived from an EMBL/GenBank/DDBJ whole genome shotgun (WGS) entry which is preliminary data.</text>
</comment>
<evidence type="ECO:0000256" key="1">
    <source>
        <dbReference type="ARBA" id="ARBA00022737"/>
    </source>
</evidence>
<evidence type="ECO:0000256" key="4">
    <source>
        <dbReference type="SAM" id="MobiDB-lite"/>
    </source>
</evidence>
<dbReference type="SUPFAM" id="SSF52540">
    <property type="entry name" value="P-loop containing nucleoside triphosphate hydrolases"/>
    <property type="match status" value="1"/>
</dbReference>
<dbReference type="PANTHER" id="PTHR24198:SF165">
    <property type="entry name" value="ANKYRIN REPEAT-CONTAINING PROTEIN-RELATED"/>
    <property type="match status" value="1"/>
</dbReference>
<dbReference type="Proteomes" id="UP000075230">
    <property type="component" value="Unassembled WGS sequence"/>
</dbReference>
<dbReference type="InterPro" id="IPR002110">
    <property type="entry name" value="Ankyrin_rpt"/>
</dbReference>
<dbReference type="VEuPathDB" id="FungiDB:ASPFODRAFT_202600"/>
<dbReference type="Pfam" id="PF12796">
    <property type="entry name" value="Ank_2"/>
    <property type="match status" value="4"/>
</dbReference>
<protein>
    <recommendedName>
        <fullName evidence="5">Nephrocystin 3-like N-terminal domain-containing protein</fullName>
    </recommendedName>
</protein>
<feature type="repeat" description="ANK" evidence="3">
    <location>
        <begin position="1145"/>
        <end position="1177"/>
    </location>
</feature>
<proteinExistence type="predicted"/>
<feature type="repeat" description="ANK" evidence="3">
    <location>
        <begin position="978"/>
        <end position="1010"/>
    </location>
</feature>
<dbReference type="InterPro" id="IPR036770">
    <property type="entry name" value="Ankyrin_rpt-contain_sf"/>
</dbReference>
<dbReference type="PANTHER" id="PTHR24198">
    <property type="entry name" value="ANKYRIN REPEAT AND PROTEIN KINASE DOMAIN-CONTAINING PROTEIN"/>
    <property type="match status" value="1"/>
</dbReference>
<feature type="repeat" description="ANK" evidence="3">
    <location>
        <begin position="1215"/>
        <end position="1244"/>
    </location>
</feature>
<feature type="repeat" description="ANK" evidence="3">
    <location>
        <begin position="1046"/>
        <end position="1078"/>
    </location>
</feature>
<evidence type="ECO:0000256" key="3">
    <source>
        <dbReference type="PROSITE-ProRule" id="PRU00023"/>
    </source>
</evidence>
<reference evidence="7" key="2">
    <citation type="submission" date="2016-02" db="EMBL/GenBank/DDBJ databases">
        <title>Genome sequencing of Aspergillus luchuensis NBRC 4314.</title>
        <authorList>
            <person name="Yamada O."/>
        </authorList>
    </citation>
    <scope>NUCLEOTIDE SEQUENCE [LARGE SCALE GENOMIC DNA]</scope>
    <source>
        <strain evidence="7">RIB 2604</strain>
    </source>
</reference>
<dbReference type="PROSITE" id="PS50297">
    <property type="entry name" value="ANK_REP_REGION"/>
    <property type="match status" value="8"/>
</dbReference>
<feature type="repeat" description="ANK" evidence="3">
    <location>
        <begin position="1350"/>
        <end position="1378"/>
    </location>
</feature>
<feature type="compositionally biased region" description="Low complexity" evidence="4">
    <location>
        <begin position="25"/>
        <end position="38"/>
    </location>
</feature>
<evidence type="ECO:0000313" key="6">
    <source>
        <dbReference type="EMBL" id="GAT28669.1"/>
    </source>
</evidence>
<feature type="repeat" description="ANK" evidence="3">
    <location>
        <begin position="1082"/>
        <end position="1111"/>
    </location>
</feature>
<accession>A0A146FU21</accession>
<dbReference type="InterPro" id="IPR027417">
    <property type="entry name" value="P-loop_NTPase"/>
</dbReference>
<keyword evidence="2 3" id="KW-0040">ANK repeat</keyword>
<dbReference type="InterPro" id="IPR056884">
    <property type="entry name" value="NPHP3-like_N"/>
</dbReference>
<feature type="domain" description="Nephrocystin 3-like N-terminal" evidence="5">
    <location>
        <begin position="403"/>
        <end position="574"/>
    </location>
</feature>
<reference evidence="6 7" key="1">
    <citation type="journal article" date="2016" name="DNA Res.">
        <title>Genome sequence of Aspergillus luchuensis NBRC 4314.</title>
        <authorList>
            <person name="Yamada O."/>
            <person name="Machida M."/>
            <person name="Hosoyama A."/>
            <person name="Goto M."/>
            <person name="Takahashi T."/>
            <person name="Futagami T."/>
            <person name="Yamagata Y."/>
            <person name="Takeuchi M."/>
            <person name="Kobayashi T."/>
            <person name="Koike H."/>
            <person name="Abe K."/>
            <person name="Asai K."/>
            <person name="Arita M."/>
            <person name="Fujita N."/>
            <person name="Fukuda K."/>
            <person name="Higa K."/>
            <person name="Horikawa H."/>
            <person name="Ishikawa T."/>
            <person name="Jinno K."/>
            <person name="Kato Y."/>
            <person name="Kirimura K."/>
            <person name="Mizutani O."/>
            <person name="Nakasone K."/>
            <person name="Sano M."/>
            <person name="Shiraishi Y."/>
            <person name="Tsukahara M."/>
            <person name="Gomi K."/>
        </authorList>
    </citation>
    <scope>NUCLEOTIDE SEQUENCE [LARGE SCALE GENOMIC DNA]</scope>
    <source>
        <strain evidence="6 7">RIB 2604</strain>
    </source>
</reference>
<evidence type="ECO:0000259" key="5">
    <source>
        <dbReference type="Pfam" id="PF24883"/>
    </source>
</evidence>
<feature type="compositionally biased region" description="Basic and acidic residues" evidence="4">
    <location>
        <begin position="86"/>
        <end position="101"/>
    </location>
</feature>
<dbReference type="PROSITE" id="PS50088">
    <property type="entry name" value="ANK_REPEAT"/>
    <property type="match status" value="8"/>
</dbReference>
<dbReference type="SMART" id="SM00248">
    <property type="entry name" value="ANK"/>
    <property type="match status" value="14"/>
</dbReference>
<name>A0A146FU21_ASPKA</name>
<dbReference type="Pfam" id="PF24883">
    <property type="entry name" value="NPHP3_N"/>
    <property type="match status" value="1"/>
</dbReference>
<feature type="compositionally biased region" description="Polar residues" evidence="4">
    <location>
        <begin position="39"/>
        <end position="65"/>
    </location>
</feature>
<dbReference type="Gene3D" id="3.40.50.300">
    <property type="entry name" value="P-loop containing nucleotide triphosphate hydrolases"/>
    <property type="match status" value="1"/>
</dbReference>
<feature type="region of interest" description="Disordered" evidence="4">
    <location>
        <begin position="13"/>
        <end position="110"/>
    </location>
</feature>